<feature type="compositionally biased region" description="Basic and acidic residues" evidence="1">
    <location>
        <begin position="348"/>
        <end position="370"/>
    </location>
</feature>
<gene>
    <name evidence="2" type="ORF">CVM39_06470</name>
</gene>
<feature type="compositionally biased region" description="Basic and acidic residues" evidence="1">
    <location>
        <begin position="424"/>
        <end position="437"/>
    </location>
</feature>
<feature type="region of interest" description="Disordered" evidence="1">
    <location>
        <begin position="261"/>
        <end position="280"/>
    </location>
</feature>
<evidence type="ECO:0000313" key="3">
    <source>
        <dbReference type="Proteomes" id="UP000231702"/>
    </source>
</evidence>
<feature type="region of interest" description="Disordered" evidence="1">
    <location>
        <begin position="305"/>
        <end position="447"/>
    </location>
</feature>
<keyword evidence="3" id="KW-1185">Reference proteome</keyword>
<evidence type="ECO:0000313" key="2">
    <source>
        <dbReference type="EMBL" id="PJE30349.1"/>
    </source>
</evidence>
<name>A0ABX4MR06_9RHOB</name>
<sequence>MELAMMVKFFDHGQGEAAPAVKYLIEEVVVNYDQYRQPKRDAAGRIKRVRRSIAPEVLKGHPERMIDLVDAVPHRWRYKSGVLSFAAEDAPTEAQQRQLMEAFEGFACPGLNHDRYRMLWVRHLHAGRVELHFLMPRMELRTGKSLNIAPPGHEQSFLAFMDLHNRRHGWADPMDPARARDVKTITEAPERAQTREAVHEWVKEQVGLGAILDRDTLLEALKSVGFAIPRAGGDYVTVADPDQPKNKWRLRGRYFYDDWTADAAQPPHPTEHGADAGGSARLAAIPIEELERRVAEDCAKRGAYNLGRFGEPSRPVPQEHAGPEGRGGAPKGRDREPDAGVGAAAPEPRQDRDREGGGPDPVGDRPRRIDGGLQRVPRREGGDTAAARTTDPADPGAIDRQPDYPWRRRPGTGDRPAAGTAARKLPDRRWNEPHLPDDGVIPDAPDTARERVARLRRRIGEERLRVHAAATRAREGARRLAERIEHLVVDLARRLGGRALAAGADRARGAQPDRVHSQTPLIGGSEPEQ</sequence>
<protein>
    <recommendedName>
        <fullName evidence="4">Relaxase/Mobilisation nuclease domain-containing protein</fullName>
    </recommendedName>
</protein>
<organism evidence="2 3">
    <name type="scientific">Pseudooceanicola antarcticus</name>
    <dbReference type="NCBI Taxonomy" id="1247613"/>
    <lineage>
        <taxon>Bacteria</taxon>
        <taxon>Pseudomonadati</taxon>
        <taxon>Pseudomonadota</taxon>
        <taxon>Alphaproteobacteria</taxon>
        <taxon>Rhodobacterales</taxon>
        <taxon>Paracoccaceae</taxon>
        <taxon>Pseudooceanicola</taxon>
    </lineage>
</organism>
<evidence type="ECO:0008006" key="4">
    <source>
        <dbReference type="Google" id="ProtNLM"/>
    </source>
</evidence>
<accession>A0ABX4MR06</accession>
<comment type="caution">
    <text evidence="2">The sequence shown here is derived from an EMBL/GenBank/DDBJ whole genome shotgun (WGS) entry which is preliminary data.</text>
</comment>
<reference evidence="2 3" key="1">
    <citation type="journal article" date="2018" name="Int. J. Syst. Evol. Microbiol.">
        <title>Pseudooceanicola lipolyticus sp. nov., a marine alphaproteobacterium, reclassification of Oceanicola flagellatus as Pseudooceanicola flagellatus comb. nov. and emended description of the genus Pseudooceanicola.</title>
        <authorList>
            <person name="Huang M.-M."/>
            <person name="Guo L.-L."/>
            <person name="Wu Y.-H."/>
            <person name="Lai Q.-L."/>
            <person name="Shao Z.-Z."/>
            <person name="Wang C.-S."/>
            <person name="Wu M."/>
            <person name="Xu X.-W."/>
        </authorList>
    </citation>
    <scope>NUCLEOTIDE SEQUENCE [LARGE SCALE GENOMIC DNA]</scope>
    <source>
        <strain evidence="2 3">Ar-45</strain>
    </source>
</reference>
<feature type="compositionally biased region" description="Low complexity" evidence="1">
    <location>
        <begin position="383"/>
        <end position="396"/>
    </location>
</feature>
<feature type="region of interest" description="Disordered" evidence="1">
    <location>
        <begin position="502"/>
        <end position="529"/>
    </location>
</feature>
<dbReference type="Proteomes" id="UP000231702">
    <property type="component" value="Unassembled WGS sequence"/>
</dbReference>
<feature type="compositionally biased region" description="Basic and acidic residues" evidence="1">
    <location>
        <begin position="505"/>
        <end position="516"/>
    </location>
</feature>
<evidence type="ECO:0000256" key="1">
    <source>
        <dbReference type="SAM" id="MobiDB-lite"/>
    </source>
</evidence>
<proteinExistence type="predicted"/>
<dbReference type="EMBL" id="PGTD01000013">
    <property type="protein sequence ID" value="PJE30349.1"/>
    <property type="molecule type" value="Genomic_DNA"/>
</dbReference>